<evidence type="ECO:0000259" key="1">
    <source>
        <dbReference type="Pfam" id="PF00112"/>
    </source>
</evidence>
<dbReference type="EMBL" id="LJUI01000154">
    <property type="protein sequence ID" value="KPK66990.1"/>
    <property type="molecule type" value="Genomic_DNA"/>
</dbReference>
<reference evidence="2 3" key="1">
    <citation type="journal article" date="2015" name="Microbiome">
        <title>Genomic resolution of linkages in carbon, nitrogen, and sulfur cycling among widespread estuary sediment bacteria.</title>
        <authorList>
            <person name="Baker B.J."/>
            <person name="Lazar C.S."/>
            <person name="Teske A.P."/>
            <person name="Dick G.J."/>
        </authorList>
    </citation>
    <scope>NUCLEOTIDE SEQUENCE [LARGE SCALE GENOMIC DNA]</scope>
    <source>
        <strain evidence="2">SM23_40</strain>
    </source>
</reference>
<evidence type="ECO:0000313" key="3">
    <source>
        <dbReference type="Proteomes" id="UP000051717"/>
    </source>
</evidence>
<dbReference type="Gene3D" id="3.90.70.10">
    <property type="entry name" value="Cysteine proteinases"/>
    <property type="match status" value="1"/>
</dbReference>
<evidence type="ECO:0000313" key="2">
    <source>
        <dbReference type="EMBL" id="KPK66990.1"/>
    </source>
</evidence>
<sequence length="653" mass="70796">MAKRVISISSVVSILVLGLTVPELAAGVSYPSEILTLEELTRGVKEASAVSRAADIQIANTISMAEEQLADQPSSIAHREMLRLYTGTEAGMPRLIFAEDGPMCWSVPLVRDEAIVGFLLFNPYTASLMATPMWQAGGDPAVSVSEKEWNELERLVTRALGISVGSEARLIQIVNGYAFLLYLAVPEHGEVYRVDVTSLGEPGGLHPRRLVDQPVTQIPPSCIRREPPAPSETSGSGYSLDFPIPTSFSLAVMPRVIDQCAYGACTGHAATSTREWWECGAICYDGTGNSGEYTCECDKNYYGTCYDCIVINLSREYMYDRTRTWPEGYVYDMDCDVYGFCINNSCGQGTCTNNLVTDGDMMSNNPYCHQCGGANPADAAAVLVGEGTCTEACQPYPNYGYAGPQHAGCTNGGREACTDQCWNVTGPCGDDFKLQSYGEVMTVEEITDAVYHHGPVLGGGAICSPCWMGIGSNGCVCYPTCPCPIAGGHAYMIYGYDNDYNPPILYLQNSWGTGWGQIGRGMTSQAAYTQFHTPPDFYFVGGKDIRITVSPHSTVVPRGGTLSLTATVENFSDQPQSFSAWTDVYLPNGNPYPGNPVAGPKSVTLQPYQQVSRELNHFVPNVAPLGFYRYVGCVGIYPMQVDDDDEFIFIVTP</sequence>
<organism evidence="2 3">
    <name type="scientific">candidate division TA06 bacterium SM23_40</name>
    <dbReference type="NCBI Taxonomy" id="1703774"/>
    <lineage>
        <taxon>Bacteria</taxon>
        <taxon>Bacteria division TA06</taxon>
    </lineage>
</organism>
<dbReference type="AlphaFoldDB" id="A0A0S8G290"/>
<gene>
    <name evidence="2" type="ORF">AMJ82_11485</name>
</gene>
<dbReference type="GO" id="GO:0006508">
    <property type="term" value="P:proteolysis"/>
    <property type="evidence" value="ECO:0007669"/>
    <property type="project" value="InterPro"/>
</dbReference>
<feature type="domain" description="Peptidase C1A papain C-terminal" evidence="1">
    <location>
        <begin position="368"/>
        <end position="519"/>
    </location>
</feature>
<name>A0A0S8G290_UNCT6</name>
<dbReference type="GO" id="GO:0008234">
    <property type="term" value="F:cysteine-type peptidase activity"/>
    <property type="evidence" value="ECO:0007669"/>
    <property type="project" value="InterPro"/>
</dbReference>
<dbReference type="InterPro" id="IPR038765">
    <property type="entry name" value="Papain-like_cys_pep_sf"/>
</dbReference>
<accession>A0A0S8G290</accession>
<comment type="caution">
    <text evidence="2">The sequence shown here is derived from an EMBL/GenBank/DDBJ whole genome shotgun (WGS) entry which is preliminary data.</text>
</comment>
<dbReference type="Proteomes" id="UP000051717">
    <property type="component" value="Unassembled WGS sequence"/>
</dbReference>
<dbReference type="Pfam" id="PF00112">
    <property type="entry name" value="Peptidase_C1"/>
    <property type="match status" value="1"/>
</dbReference>
<dbReference type="SUPFAM" id="SSF54001">
    <property type="entry name" value="Cysteine proteinases"/>
    <property type="match status" value="1"/>
</dbReference>
<protein>
    <recommendedName>
        <fullName evidence="1">Peptidase C1A papain C-terminal domain-containing protein</fullName>
    </recommendedName>
</protein>
<dbReference type="InterPro" id="IPR000668">
    <property type="entry name" value="Peptidase_C1A_C"/>
</dbReference>
<proteinExistence type="predicted"/>
<dbReference type="PATRIC" id="fig|1703774.3.peg.1868"/>